<dbReference type="AlphaFoldDB" id="A0A097ENG2"/>
<keyword evidence="2" id="KW-1185">Reference proteome</keyword>
<proteinExistence type="predicted"/>
<accession>A0A097ENG2</accession>
<evidence type="ECO:0000313" key="1">
    <source>
        <dbReference type="EMBL" id="AIT09099.1"/>
    </source>
</evidence>
<sequence length="65" mass="7687">MSKSMNNQQLYNYILEKVKSVSSESYVTFDSKEYIARTKDKFLGNKEYRAKTLVELKEIIDEVIE</sequence>
<protein>
    <submittedName>
        <fullName evidence="1">Uncharacterized protein</fullName>
    </submittedName>
</protein>
<organism evidence="1 2">
    <name type="scientific">Candidatus Francisella endociliophora</name>
    <dbReference type="NCBI Taxonomy" id="653937"/>
    <lineage>
        <taxon>Bacteria</taxon>
        <taxon>Pseudomonadati</taxon>
        <taxon>Pseudomonadota</taxon>
        <taxon>Gammaproteobacteria</taxon>
        <taxon>Thiotrichales</taxon>
        <taxon>Francisellaceae</taxon>
        <taxon>Francisella</taxon>
    </lineage>
</organism>
<gene>
    <name evidence="1" type="ORF">LO80_03360</name>
</gene>
<name>A0A097ENG2_9GAMM</name>
<reference evidence="1 2" key="1">
    <citation type="submission" date="2014-10" db="EMBL/GenBank/DDBJ databases">
        <title>Whole genome sequence of Francisella endociliophora strain FSC1006, isolated from a laboratory culture of the marine ciliate Euplotes raikovi.</title>
        <authorList>
            <person name="Granberg M."/>
            <person name="Backman S."/>
            <person name="Lundmark E."/>
            <person name="Nilsson E."/>
            <person name="Karlsson E."/>
            <person name="Thelaus J."/>
            <person name="Ohrman C."/>
            <person name="Larkeryd A."/>
            <person name="Stenberg P."/>
        </authorList>
    </citation>
    <scope>NUCLEOTIDE SEQUENCE [LARGE SCALE GENOMIC DNA]</scope>
    <source>
        <strain evidence="1 2">FSC1006</strain>
    </source>
</reference>
<dbReference type="HOGENOM" id="CLU_2843474_0_0_6"/>
<dbReference type="STRING" id="1547445.LO80_03360"/>
<evidence type="ECO:0000313" key="2">
    <source>
        <dbReference type="Proteomes" id="UP000029672"/>
    </source>
</evidence>
<dbReference type="EMBL" id="CP009574">
    <property type="protein sequence ID" value="AIT09099.1"/>
    <property type="molecule type" value="Genomic_DNA"/>
</dbReference>
<dbReference type="KEGG" id="frf:LO80_03360"/>
<dbReference type="Proteomes" id="UP000029672">
    <property type="component" value="Chromosome"/>
</dbReference>